<dbReference type="HAMAP" id="MF_01212">
    <property type="entry name" value="dGTPase_type2"/>
    <property type="match status" value="1"/>
</dbReference>
<dbReference type="PANTHER" id="PTHR11373:SF32">
    <property type="entry name" value="DEOXYGUANOSINETRIPHOSPHATE TRIPHOSPHOHYDROLASE"/>
    <property type="match status" value="1"/>
</dbReference>
<protein>
    <recommendedName>
        <fullName evidence="2">Deoxyguanosinetriphosphate triphosphohydrolase-like protein</fullName>
    </recommendedName>
</protein>
<dbReference type="GO" id="GO:0006203">
    <property type="term" value="P:dGTP catabolic process"/>
    <property type="evidence" value="ECO:0007669"/>
    <property type="project" value="TreeGrafter"/>
</dbReference>
<dbReference type="Proteomes" id="UP000075357">
    <property type="component" value="Unassembled WGS sequence"/>
</dbReference>
<dbReference type="Gene3D" id="1.10.3210.10">
    <property type="entry name" value="Hypothetical protein af1432"/>
    <property type="match status" value="1"/>
</dbReference>
<evidence type="ECO:0000256" key="3">
    <source>
        <dbReference type="SAM" id="MobiDB-lite"/>
    </source>
</evidence>
<dbReference type="InterPro" id="IPR006261">
    <property type="entry name" value="dGTPase"/>
</dbReference>
<reference evidence="5 6" key="1">
    <citation type="submission" date="2016-01" db="EMBL/GenBank/DDBJ databases">
        <title>Draft genome sequences of Microbacterium laevaniformans LCDC 91-0039 and the type strain of Microbacterium hominis LCDC 84-209.</title>
        <authorList>
            <person name="Bernier A.-M."/>
            <person name="Bernard K."/>
        </authorList>
    </citation>
    <scope>NUCLEOTIDE SEQUENCE [LARGE SCALE GENOMIC DNA]</scope>
    <source>
        <strain evidence="5 6">LCDC 91-0039</strain>
    </source>
</reference>
<dbReference type="InterPro" id="IPR023023">
    <property type="entry name" value="dNTPase_2"/>
</dbReference>
<dbReference type="EMBL" id="LRAD01000038">
    <property type="protein sequence ID" value="KXZ60144.1"/>
    <property type="molecule type" value="Genomic_DNA"/>
</dbReference>
<organism evidence="5 6">
    <name type="scientific">Microbacterium laevaniformans</name>
    <dbReference type="NCBI Taxonomy" id="36807"/>
    <lineage>
        <taxon>Bacteria</taxon>
        <taxon>Bacillati</taxon>
        <taxon>Actinomycetota</taxon>
        <taxon>Actinomycetes</taxon>
        <taxon>Micrococcales</taxon>
        <taxon>Microbacteriaceae</taxon>
        <taxon>Microbacterium</taxon>
    </lineage>
</organism>
<proteinExistence type="inferred from homology"/>
<keyword evidence="1 2" id="KW-0378">Hydrolase</keyword>
<dbReference type="SMART" id="SM00471">
    <property type="entry name" value="HDc"/>
    <property type="match status" value="1"/>
</dbReference>
<feature type="domain" description="HD" evidence="4">
    <location>
        <begin position="73"/>
        <end position="225"/>
    </location>
</feature>
<dbReference type="InterPro" id="IPR003607">
    <property type="entry name" value="HD/PDEase_dom"/>
</dbReference>
<dbReference type="InterPro" id="IPR050135">
    <property type="entry name" value="dGTPase-like"/>
</dbReference>
<dbReference type="NCBIfam" id="NF002829">
    <property type="entry name" value="PRK03007.1"/>
    <property type="match status" value="1"/>
</dbReference>
<dbReference type="InterPro" id="IPR026875">
    <property type="entry name" value="PHydrolase_assoc_dom"/>
</dbReference>
<comment type="caution">
    <text evidence="5">The sequence shown here is derived from an EMBL/GenBank/DDBJ whole genome shotgun (WGS) entry which is preliminary data.</text>
</comment>
<dbReference type="NCBIfam" id="TIGR01353">
    <property type="entry name" value="dGTP_triPase"/>
    <property type="match status" value="1"/>
</dbReference>
<dbReference type="Pfam" id="PF01966">
    <property type="entry name" value="HD"/>
    <property type="match status" value="1"/>
</dbReference>
<dbReference type="GO" id="GO:0008832">
    <property type="term" value="F:dGTPase activity"/>
    <property type="evidence" value="ECO:0007669"/>
    <property type="project" value="TreeGrafter"/>
</dbReference>
<gene>
    <name evidence="5" type="primary">dgt</name>
    <name evidence="5" type="ORF">Mlaev_01873</name>
</gene>
<evidence type="ECO:0000313" key="6">
    <source>
        <dbReference type="Proteomes" id="UP000075357"/>
    </source>
</evidence>
<evidence type="ECO:0000256" key="1">
    <source>
        <dbReference type="ARBA" id="ARBA00022801"/>
    </source>
</evidence>
<dbReference type="InterPro" id="IPR006674">
    <property type="entry name" value="HD_domain"/>
</dbReference>
<accession>A0A150HDX2</accession>
<dbReference type="Pfam" id="PF13286">
    <property type="entry name" value="HD_assoc"/>
    <property type="match status" value="1"/>
</dbReference>
<dbReference type="PANTHER" id="PTHR11373">
    <property type="entry name" value="DEOXYNUCLEOSIDE TRIPHOSPHATE TRIPHOSPHOHYDROLASE"/>
    <property type="match status" value="1"/>
</dbReference>
<evidence type="ECO:0000259" key="4">
    <source>
        <dbReference type="PROSITE" id="PS51831"/>
    </source>
</evidence>
<keyword evidence="6" id="KW-1185">Reference proteome</keyword>
<feature type="region of interest" description="Disordered" evidence="3">
    <location>
        <begin position="1"/>
        <end position="35"/>
    </location>
</feature>
<dbReference type="SUPFAM" id="SSF109604">
    <property type="entry name" value="HD-domain/PDEase-like"/>
    <property type="match status" value="1"/>
</dbReference>
<dbReference type="RefSeq" id="WP_061683183.1">
    <property type="nucleotide sequence ID" value="NZ_LRAD01000038.1"/>
</dbReference>
<name>A0A150HDX2_9MICO</name>
<evidence type="ECO:0000313" key="5">
    <source>
        <dbReference type="EMBL" id="KXZ60144.1"/>
    </source>
</evidence>
<dbReference type="CDD" id="cd00077">
    <property type="entry name" value="HDc"/>
    <property type="match status" value="1"/>
</dbReference>
<dbReference type="STRING" id="36807.Mlaev_01873"/>
<dbReference type="AlphaFoldDB" id="A0A150HDX2"/>
<evidence type="ECO:0000256" key="2">
    <source>
        <dbReference type="HAMAP-Rule" id="MF_01212"/>
    </source>
</evidence>
<sequence>MAGDASGVGIASGRPSGYDDHDAERFIPERHRSQRDGFARDRARVLHSAALRRLAAKTQVLSPASPADFARNRLTHSLEVAQVGRELAIALELSPDVVDTACLSHDIGHPPFGHNGERALNDWAEDIGGFEGNAQTLRILSRLEPKVLDAEGRSAGLNLTRASLDATCKYPWTVEHGVPDPGGREKFGVYPEDEAVFRWMRQGAPGRVRCIEAEVMDLSDDIAYSVHDFEDAVLNGYLDPARLADVREHEALLTAIQAWVGFGFTRDELADALYRLTRIPEWLPGFDGSRAALAGLKNLTSDLIGRFARAATTATREHYSAPVLTRYHGRVIVPRVIEAEMAVLKGIIGAFVVTIDGRRGLYKEQRRVLKRLATALWERPEHLDRLHAEDFAAASTDAARKRVVVDQVASLTDRFAIEWHARLIGPVDLRELGLRSGDDRTIAPSGFALPEPLAGLWPAEGH</sequence>
<comment type="similarity">
    <text evidence="2">Belongs to the dGTPase family. Type 2 subfamily.</text>
</comment>
<dbReference type="PATRIC" id="fig|36807.3.peg.1896"/>
<feature type="compositionally biased region" description="Basic and acidic residues" evidence="3">
    <location>
        <begin position="17"/>
        <end position="35"/>
    </location>
</feature>
<dbReference type="PROSITE" id="PS51831">
    <property type="entry name" value="HD"/>
    <property type="match status" value="1"/>
</dbReference>